<protein>
    <recommendedName>
        <fullName evidence="1">Chorismatase FkbO/Hyg5-like N-terminal domain-containing protein</fullName>
    </recommendedName>
</protein>
<organism evidence="2 3">
    <name type="scientific">Amycolatopsis azurea DSM 43854</name>
    <dbReference type="NCBI Taxonomy" id="1238180"/>
    <lineage>
        <taxon>Bacteria</taxon>
        <taxon>Bacillati</taxon>
        <taxon>Actinomycetota</taxon>
        <taxon>Actinomycetes</taxon>
        <taxon>Pseudonocardiales</taxon>
        <taxon>Pseudonocardiaceae</taxon>
        <taxon>Amycolatopsis</taxon>
    </lineage>
</organism>
<feature type="domain" description="Chorismatase FkbO/Hyg5-like N-terminal" evidence="1">
    <location>
        <begin position="54"/>
        <end position="176"/>
    </location>
</feature>
<dbReference type="Gene3D" id="3.30.1330.40">
    <property type="entry name" value="RutC-like"/>
    <property type="match status" value="1"/>
</dbReference>
<dbReference type="InterPro" id="IPR035959">
    <property type="entry name" value="RutC-like_sf"/>
</dbReference>
<keyword evidence="3" id="KW-1185">Reference proteome</keyword>
<dbReference type="InterPro" id="IPR031038">
    <property type="entry name" value="Chori_FkbO_Hyg5"/>
</dbReference>
<reference evidence="2 3" key="1">
    <citation type="submission" date="2017-02" db="EMBL/GenBank/DDBJ databases">
        <title>Amycolatopsis azurea DSM 43854 draft genome.</title>
        <authorList>
            <person name="Mayilraj S."/>
        </authorList>
    </citation>
    <scope>NUCLEOTIDE SEQUENCE [LARGE SCALE GENOMIC DNA]</scope>
    <source>
        <strain evidence="2 3">DSM 43854</strain>
    </source>
</reference>
<dbReference type="Pfam" id="PF21168">
    <property type="entry name" value="FkbO_Hyg5-like_N"/>
    <property type="match status" value="1"/>
</dbReference>
<evidence type="ECO:0000313" key="3">
    <source>
        <dbReference type="Proteomes" id="UP000188551"/>
    </source>
</evidence>
<dbReference type="EMBL" id="MUXN01000002">
    <property type="protein sequence ID" value="OOC08322.1"/>
    <property type="molecule type" value="Genomic_DNA"/>
</dbReference>
<dbReference type="SUPFAM" id="SSF55298">
    <property type="entry name" value="YjgF-like"/>
    <property type="match status" value="1"/>
</dbReference>
<sequence length="332" mass="36411">MIDVAVSTDTPLRDYGGILGVVEFGGQSRNPDLTAGYPTVGIAMREQREQPVREVWTSASEVTSGARDGIVYGHDGTHLFGTFRLPGAEAYREATRSVYRRTMTLLHDLGYPHLVRMWNHIADINHTNAGGLEVYRDFCQGRAEGLEEAGTDMSAGLPAATGIGSRGDGVVVYFIAERSGAPLHFENPRQVPAHRYPREYGPRSPSFARATLLPSSEKLFLSGTASIIGHRSTHVGDLDGQCDTTLENIRLLLASVSEKTGGKVEMDSFTMLKAYVRHESDVPHVRRRLREEVGPLVPLELFNVDICRSELLLEIEGVLTMKFSDEVRGGGS</sequence>
<evidence type="ECO:0000313" key="2">
    <source>
        <dbReference type="EMBL" id="OOC08322.1"/>
    </source>
</evidence>
<dbReference type="InterPro" id="IPR049368">
    <property type="entry name" value="FkbO_Hyg5-like_N"/>
</dbReference>
<gene>
    <name evidence="2" type="ORF">B0293_03990</name>
</gene>
<accession>A0ABX3JLJ3</accession>
<name>A0ABX3JLJ3_9PSEU</name>
<proteinExistence type="predicted"/>
<dbReference type="Proteomes" id="UP000188551">
    <property type="component" value="Unassembled WGS sequence"/>
</dbReference>
<dbReference type="NCBIfam" id="TIGR04444">
    <property type="entry name" value="chori_FkbO_Hyg5"/>
    <property type="match status" value="1"/>
</dbReference>
<comment type="caution">
    <text evidence="2">The sequence shown here is derived from an EMBL/GenBank/DDBJ whole genome shotgun (WGS) entry which is preliminary data.</text>
</comment>
<evidence type="ECO:0000259" key="1">
    <source>
        <dbReference type="Pfam" id="PF21168"/>
    </source>
</evidence>